<accession>A0AA37GSD5</accession>
<reference evidence="2 3" key="1">
    <citation type="submission" date="2021-07" db="EMBL/GenBank/DDBJ databases">
        <title>Genome data of Colletotrichum spaethianum.</title>
        <authorList>
            <person name="Utami Y.D."/>
            <person name="Hiruma K."/>
        </authorList>
    </citation>
    <scope>NUCLEOTIDE SEQUENCE [LARGE SCALE GENOMIC DNA]</scope>
    <source>
        <strain evidence="2 3">MAFF 242679</strain>
    </source>
</reference>
<dbReference type="Pfam" id="PF13489">
    <property type="entry name" value="Methyltransf_23"/>
    <property type="match status" value="1"/>
</dbReference>
<protein>
    <submittedName>
        <fullName evidence="2">Secondary metabolism regulator laeA</fullName>
    </submittedName>
</protein>
<name>A0AA37GSD5_9PEZI</name>
<dbReference type="GO" id="GO:0008168">
    <property type="term" value="F:methyltransferase activity"/>
    <property type="evidence" value="ECO:0007669"/>
    <property type="project" value="TreeGrafter"/>
</dbReference>
<evidence type="ECO:0000313" key="2">
    <source>
        <dbReference type="EMBL" id="GJC86300.1"/>
    </source>
</evidence>
<comment type="similarity">
    <text evidence="1">Belongs to the methyltransferase superfamily. LaeA methyltransferase family.</text>
</comment>
<dbReference type="InterPro" id="IPR029063">
    <property type="entry name" value="SAM-dependent_MTases_sf"/>
</dbReference>
<dbReference type="EMBL" id="BPPX01000021">
    <property type="protein sequence ID" value="GJC86300.1"/>
    <property type="molecule type" value="Genomic_DNA"/>
</dbReference>
<dbReference type="Proteomes" id="UP001055172">
    <property type="component" value="Unassembled WGS sequence"/>
</dbReference>
<evidence type="ECO:0000256" key="1">
    <source>
        <dbReference type="ARBA" id="ARBA00038158"/>
    </source>
</evidence>
<evidence type="ECO:0000313" key="3">
    <source>
        <dbReference type="Proteomes" id="UP001055172"/>
    </source>
</evidence>
<dbReference type="CDD" id="cd02440">
    <property type="entry name" value="AdoMet_MTases"/>
    <property type="match status" value="1"/>
</dbReference>
<dbReference type="Gene3D" id="3.40.50.150">
    <property type="entry name" value="Vaccinia Virus protein VP39"/>
    <property type="match status" value="1"/>
</dbReference>
<sequence>MFCDNISPPTILSDFADENPECEVIGTDISPIQPTWVPHNCKFEIEHCPREGTFTPGKFDDIYIRFLVRSIADWPELFKKAYAALKPGGYLESFEVSKR</sequence>
<proteinExistence type="inferred from homology"/>
<dbReference type="PANTHER" id="PTHR43591:SF10">
    <property type="entry name" value="ABC TRANSMEMBRANE TYPE-1 DOMAIN-CONTAINING PROTEIN-RELATED"/>
    <property type="match status" value="1"/>
</dbReference>
<keyword evidence="3" id="KW-1185">Reference proteome</keyword>
<organism evidence="2 3">
    <name type="scientific">Colletotrichum liriopes</name>
    <dbReference type="NCBI Taxonomy" id="708192"/>
    <lineage>
        <taxon>Eukaryota</taxon>
        <taxon>Fungi</taxon>
        <taxon>Dikarya</taxon>
        <taxon>Ascomycota</taxon>
        <taxon>Pezizomycotina</taxon>
        <taxon>Sordariomycetes</taxon>
        <taxon>Hypocreomycetidae</taxon>
        <taxon>Glomerellales</taxon>
        <taxon>Glomerellaceae</taxon>
        <taxon>Colletotrichum</taxon>
        <taxon>Colletotrichum spaethianum species complex</taxon>
    </lineage>
</organism>
<comment type="caution">
    <text evidence="2">The sequence shown here is derived from an EMBL/GenBank/DDBJ whole genome shotgun (WGS) entry which is preliminary data.</text>
</comment>
<dbReference type="SUPFAM" id="SSF53335">
    <property type="entry name" value="S-adenosyl-L-methionine-dependent methyltransferases"/>
    <property type="match status" value="1"/>
</dbReference>
<gene>
    <name evidence="2" type="ORF">ColLi_09138</name>
</gene>
<dbReference type="AlphaFoldDB" id="A0AA37GSD5"/>
<dbReference type="PANTHER" id="PTHR43591">
    <property type="entry name" value="METHYLTRANSFERASE"/>
    <property type="match status" value="1"/>
</dbReference>